<reference evidence="1" key="1">
    <citation type="submission" date="2015-12" db="EMBL/GenBank/DDBJ databases">
        <title>Gene expression during late stages of embryo sac development: a critical building block for successful pollen-pistil interactions.</title>
        <authorList>
            <person name="Liu Y."/>
            <person name="Joly V."/>
            <person name="Sabar M."/>
            <person name="Matton D.P."/>
        </authorList>
    </citation>
    <scope>NUCLEOTIDE SEQUENCE</scope>
</reference>
<accession>A0A0V0HHX9</accession>
<evidence type="ECO:0000313" key="1">
    <source>
        <dbReference type="EMBL" id="JAP20028.1"/>
    </source>
</evidence>
<protein>
    <submittedName>
        <fullName evidence="1">Putative ovule protein</fullName>
    </submittedName>
</protein>
<dbReference type="EMBL" id="GEDG01019340">
    <property type="protein sequence ID" value="JAP20028.1"/>
    <property type="molecule type" value="Transcribed_RNA"/>
</dbReference>
<sequence>MKKHHGIGRLRKKEHMIFFHSLEMKKNMRPWHLHSMQHHLLHQQMLHLHLLKRVLSERPHRMRSIQELYDDREEITNF</sequence>
<proteinExistence type="predicted"/>
<name>A0A0V0HHX9_SOLCH</name>
<dbReference type="AlphaFoldDB" id="A0A0V0HHX9"/>
<organism evidence="1">
    <name type="scientific">Solanum chacoense</name>
    <name type="common">Chaco potato</name>
    <dbReference type="NCBI Taxonomy" id="4108"/>
    <lineage>
        <taxon>Eukaryota</taxon>
        <taxon>Viridiplantae</taxon>
        <taxon>Streptophyta</taxon>
        <taxon>Embryophyta</taxon>
        <taxon>Tracheophyta</taxon>
        <taxon>Spermatophyta</taxon>
        <taxon>Magnoliopsida</taxon>
        <taxon>eudicotyledons</taxon>
        <taxon>Gunneridae</taxon>
        <taxon>Pentapetalae</taxon>
        <taxon>asterids</taxon>
        <taxon>lamiids</taxon>
        <taxon>Solanales</taxon>
        <taxon>Solanaceae</taxon>
        <taxon>Solanoideae</taxon>
        <taxon>Solaneae</taxon>
        <taxon>Solanum</taxon>
    </lineage>
</organism>